<gene>
    <name evidence="2" type="ORF">SK128_028583</name>
</gene>
<feature type="region of interest" description="Disordered" evidence="1">
    <location>
        <begin position="181"/>
        <end position="214"/>
    </location>
</feature>
<reference evidence="2 3" key="1">
    <citation type="submission" date="2023-11" db="EMBL/GenBank/DDBJ databases">
        <title>Halocaridina rubra genome assembly.</title>
        <authorList>
            <person name="Smith C."/>
        </authorList>
    </citation>
    <scope>NUCLEOTIDE SEQUENCE [LARGE SCALE GENOMIC DNA]</scope>
    <source>
        <strain evidence="2">EP-1</strain>
        <tissue evidence="2">Whole</tissue>
    </source>
</reference>
<feature type="compositionally biased region" description="Low complexity" evidence="1">
    <location>
        <begin position="362"/>
        <end position="373"/>
    </location>
</feature>
<feature type="compositionally biased region" description="Basic residues" evidence="1">
    <location>
        <begin position="347"/>
        <end position="361"/>
    </location>
</feature>
<evidence type="ECO:0000256" key="1">
    <source>
        <dbReference type="SAM" id="MobiDB-lite"/>
    </source>
</evidence>
<proteinExistence type="predicted"/>
<evidence type="ECO:0000313" key="3">
    <source>
        <dbReference type="Proteomes" id="UP001381693"/>
    </source>
</evidence>
<feature type="compositionally biased region" description="Basic and acidic residues" evidence="1">
    <location>
        <begin position="17"/>
        <end position="30"/>
    </location>
</feature>
<dbReference type="EMBL" id="JAXCGZ010006787">
    <property type="protein sequence ID" value="KAK7079531.1"/>
    <property type="molecule type" value="Genomic_DNA"/>
</dbReference>
<feature type="compositionally biased region" description="Basic and acidic residues" evidence="1">
    <location>
        <begin position="398"/>
        <end position="413"/>
    </location>
</feature>
<feature type="region of interest" description="Disordered" evidence="1">
    <location>
        <begin position="244"/>
        <end position="280"/>
    </location>
</feature>
<feature type="region of interest" description="Disordered" evidence="1">
    <location>
        <begin position="347"/>
        <end position="491"/>
    </location>
</feature>
<dbReference type="Proteomes" id="UP001381693">
    <property type="component" value="Unassembled WGS sequence"/>
</dbReference>
<dbReference type="AlphaFoldDB" id="A0AAN8X7Y6"/>
<evidence type="ECO:0000313" key="2">
    <source>
        <dbReference type="EMBL" id="KAK7079531.1"/>
    </source>
</evidence>
<feature type="compositionally biased region" description="Low complexity" evidence="1">
    <location>
        <begin position="456"/>
        <end position="468"/>
    </location>
</feature>
<comment type="caution">
    <text evidence="2">The sequence shown here is derived from an EMBL/GenBank/DDBJ whole genome shotgun (WGS) entry which is preliminary data.</text>
</comment>
<feature type="compositionally biased region" description="Polar residues" evidence="1">
    <location>
        <begin position="184"/>
        <end position="197"/>
    </location>
</feature>
<sequence>MENGGDSAENSTTPKADSTKKDDPDKKEGDPTPVYSREVTLQAHFTFGTPSMAPVQYAHVTPTSTSSLSGRPLMASGGPSEHWQWTGDGAATGAQCSITCGREGLTMTYNAQPTSNIRGVPLVPCTICDSLVAAHPDHVTTITTTTTTSTTLPGTVASLPITTCVSATPSSPTFTRSLMDLSRPQEQPTARSLTFSGSLDRATQRPTQQRPYGRRCKSTAHIILQNNEMPGTKEMRPHEFHSTIREGDVPPIPEEGRPSSEPRGRARHRGVPESRYSGVGTFASSGWERLHTVTEEQEQSRRSHFEGGLPSVPPVPPLLPPCCPCHHCTALYTFMSSLAHERTYHTCGHHHHHHHPHHHCSQPHSHSQGQPTHPFTHSEESRVPPPKSPTSRTFNSHKCYEEEQGPLRRHDQRGAGPSTSTVPSHAQRLAPPVDQQGKARTPSPGTRPRPPPLPESPESSPSPEGPRTVRGLEQQQPHTTPRLPRRVPRMGAAAAAAAASTAAAPASYSAVQVHNCVLCTKPRATQFSLCLCLRKCRMILLVDQTNDWQLVH</sequence>
<feature type="compositionally biased region" description="Basic and acidic residues" evidence="1">
    <location>
        <begin position="244"/>
        <end position="264"/>
    </location>
</feature>
<feature type="region of interest" description="Disordered" evidence="1">
    <location>
        <begin position="1"/>
        <end position="36"/>
    </location>
</feature>
<protein>
    <submittedName>
        <fullName evidence="2">Uncharacterized protein</fullName>
    </submittedName>
</protein>
<feature type="region of interest" description="Disordered" evidence="1">
    <location>
        <begin position="62"/>
        <end position="81"/>
    </location>
</feature>
<accession>A0AAN8X7Y6</accession>
<name>A0AAN8X7Y6_HALRR</name>
<keyword evidence="3" id="KW-1185">Reference proteome</keyword>
<feature type="compositionally biased region" description="Pro residues" evidence="1">
    <location>
        <begin position="445"/>
        <end position="455"/>
    </location>
</feature>
<organism evidence="2 3">
    <name type="scientific">Halocaridina rubra</name>
    <name type="common">Hawaiian red shrimp</name>
    <dbReference type="NCBI Taxonomy" id="373956"/>
    <lineage>
        <taxon>Eukaryota</taxon>
        <taxon>Metazoa</taxon>
        <taxon>Ecdysozoa</taxon>
        <taxon>Arthropoda</taxon>
        <taxon>Crustacea</taxon>
        <taxon>Multicrustacea</taxon>
        <taxon>Malacostraca</taxon>
        <taxon>Eumalacostraca</taxon>
        <taxon>Eucarida</taxon>
        <taxon>Decapoda</taxon>
        <taxon>Pleocyemata</taxon>
        <taxon>Caridea</taxon>
        <taxon>Atyoidea</taxon>
        <taxon>Atyidae</taxon>
        <taxon>Halocaridina</taxon>
    </lineage>
</organism>